<name>T0ZC62_9ZZZZ</name>
<evidence type="ECO:0000313" key="1">
    <source>
        <dbReference type="EMBL" id="EQD45576.1"/>
    </source>
</evidence>
<reference evidence="1" key="2">
    <citation type="journal article" date="2014" name="ISME J.">
        <title>Microbial stratification in low pH oxic and suboxic macroscopic growths along an acid mine drainage.</title>
        <authorList>
            <person name="Mendez-Garcia C."/>
            <person name="Mesa V."/>
            <person name="Sprenger R.R."/>
            <person name="Richter M."/>
            <person name="Diez M.S."/>
            <person name="Solano J."/>
            <person name="Bargiela R."/>
            <person name="Golyshina O.V."/>
            <person name="Manteca A."/>
            <person name="Ramos J.L."/>
            <person name="Gallego J.R."/>
            <person name="Llorente I."/>
            <person name="Martins Dos Santos V.A."/>
            <person name="Jensen O.N."/>
            <person name="Pelaez A.I."/>
            <person name="Sanchez J."/>
            <person name="Ferrer M."/>
        </authorList>
    </citation>
    <scope>NUCLEOTIDE SEQUENCE</scope>
</reference>
<reference evidence="1" key="1">
    <citation type="submission" date="2013-08" db="EMBL/GenBank/DDBJ databases">
        <authorList>
            <person name="Mendez C."/>
            <person name="Richter M."/>
            <person name="Ferrer M."/>
            <person name="Sanchez J."/>
        </authorList>
    </citation>
    <scope>NUCLEOTIDE SEQUENCE</scope>
</reference>
<comment type="caution">
    <text evidence="1">The sequence shown here is derived from an EMBL/GenBank/DDBJ whole genome shotgun (WGS) entry which is preliminary data.</text>
</comment>
<dbReference type="SUPFAM" id="SSF117991">
    <property type="entry name" value="YbeD/HP0495-like"/>
    <property type="match status" value="1"/>
</dbReference>
<dbReference type="InterPro" id="IPR027471">
    <property type="entry name" value="YbeD-like_sf"/>
</dbReference>
<gene>
    <name evidence="2" type="ORF">B1B_00625</name>
    <name evidence="1" type="ORF">B2A_09253</name>
</gene>
<proteinExistence type="predicted"/>
<dbReference type="EMBL" id="AUZZ01006685">
    <property type="protein sequence ID" value="EQD45576.1"/>
    <property type="molecule type" value="Genomic_DNA"/>
</dbReference>
<dbReference type="InterPro" id="IPR007454">
    <property type="entry name" value="UPF0250_YbeD-like"/>
</dbReference>
<dbReference type="AlphaFoldDB" id="T0ZC62"/>
<sequence>MNLPPDCALLPGEGFSFPGEFEIAAMGRADLGLEARVPGLLRHEAGLRVIDDSLSVRPSSGGQYVAVRVRFVAASRDDYERAHAVLRADPDIRYTL</sequence>
<protein>
    <submittedName>
        <fullName evidence="1">Protein containing DUF493</fullName>
    </submittedName>
</protein>
<dbReference type="Gene3D" id="3.30.70.260">
    <property type="match status" value="1"/>
</dbReference>
<organism evidence="1">
    <name type="scientific">mine drainage metagenome</name>
    <dbReference type="NCBI Taxonomy" id="410659"/>
    <lineage>
        <taxon>unclassified sequences</taxon>
        <taxon>metagenomes</taxon>
        <taxon>ecological metagenomes</taxon>
    </lineage>
</organism>
<dbReference type="EMBL" id="AUZY01000473">
    <property type="protein sequence ID" value="EQD78612.1"/>
    <property type="molecule type" value="Genomic_DNA"/>
</dbReference>
<dbReference type="Pfam" id="PF04359">
    <property type="entry name" value="DUF493"/>
    <property type="match status" value="1"/>
</dbReference>
<accession>T0ZC62</accession>
<evidence type="ECO:0000313" key="2">
    <source>
        <dbReference type="EMBL" id="EQD78612.1"/>
    </source>
</evidence>